<protein>
    <recommendedName>
        <fullName evidence="4">Nucleotide-binding protein</fullName>
    </recommendedName>
</protein>
<reference evidence="2 3" key="1">
    <citation type="journal article" date="2022" name="Int. J. Syst. Evol. Microbiol.">
        <title>&lt;i&gt;Sideroxyarcus emersonii&lt;/i&gt; gen. nov. sp. nov., a neutrophilic, microaerobic iron- and thiosulfate-oxidizing bacterium isolated from iron-rich wetland sediment.</title>
        <authorList>
            <person name="Kato S."/>
            <person name="Itoh T."/>
            <person name="Iino T."/>
            <person name="Ohkuma M."/>
        </authorList>
    </citation>
    <scope>NUCLEOTIDE SEQUENCE [LARGE SCALE GENOMIC DNA]</scope>
    <source>
        <strain evidence="2 3">MIZ01</strain>
    </source>
</reference>
<dbReference type="KEGG" id="seme:MIZ01_1071"/>
<dbReference type="AlphaFoldDB" id="A0AAN1X9X5"/>
<sequence>MKALLAIFMFVAVHCAWAGEAPAANPPATGTVHGEVLEVKEVENFTYLRLKTQDGETWAAIIKAPVKVGDTIAIEHAIVMTDFESKSLKKTFPSIIFGRLGGTGGAADAGMGEEPAMGGERPANALGTSYATLPAKKQDAINDEHVARAKGENAWSVAEVMTKGAKLKDKTVRVRGKVVKYNPGIMGRNWVHLRDGSGSAADGTNDILVTTADEAKPGDIVTAKGVVRVDKDFGAGYSYKVLIEEATLQ</sequence>
<dbReference type="EMBL" id="AP023423">
    <property type="protein sequence ID" value="BCK87299.1"/>
    <property type="molecule type" value="Genomic_DNA"/>
</dbReference>
<accession>A0AAN1X9X5</accession>
<proteinExistence type="predicted"/>
<keyword evidence="3" id="KW-1185">Reference proteome</keyword>
<keyword evidence="1" id="KW-0732">Signal</keyword>
<evidence type="ECO:0000313" key="2">
    <source>
        <dbReference type="EMBL" id="BCK87299.1"/>
    </source>
</evidence>
<feature type="chain" id="PRO_5043041941" description="Nucleotide-binding protein" evidence="1">
    <location>
        <begin position="19"/>
        <end position="249"/>
    </location>
</feature>
<name>A0AAN1X9X5_9PROT</name>
<evidence type="ECO:0000256" key="1">
    <source>
        <dbReference type="SAM" id="SignalP"/>
    </source>
</evidence>
<gene>
    <name evidence="2" type="ORF">MIZ01_1071</name>
</gene>
<organism evidence="2 3">
    <name type="scientific">Sideroxyarcus emersonii</name>
    <dbReference type="NCBI Taxonomy" id="2764705"/>
    <lineage>
        <taxon>Bacteria</taxon>
        <taxon>Pseudomonadati</taxon>
        <taxon>Pseudomonadota</taxon>
        <taxon>Betaproteobacteria</taxon>
        <taxon>Nitrosomonadales</taxon>
        <taxon>Gallionellaceae</taxon>
        <taxon>Sideroxyarcus</taxon>
    </lineage>
</organism>
<evidence type="ECO:0000313" key="3">
    <source>
        <dbReference type="Proteomes" id="UP001320326"/>
    </source>
</evidence>
<feature type="signal peptide" evidence="1">
    <location>
        <begin position="1"/>
        <end position="18"/>
    </location>
</feature>
<evidence type="ECO:0008006" key="4">
    <source>
        <dbReference type="Google" id="ProtNLM"/>
    </source>
</evidence>
<dbReference type="RefSeq" id="WP_237248421.1">
    <property type="nucleotide sequence ID" value="NZ_AP023423.1"/>
</dbReference>
<dbReference type="Proteomes" id="UP001320326">
    <property type="component" value="Chromosome"/>
</dbReference>